<protein>
    <submittedName>
        <fullName evidence="1">Uncharacterized protein</fullName>
    </submittedName>
</protein>
<gene>
    <name evidence="1" type="ORF">ASZ90_003237</name>
</gene>
<comment type="caution">
    <text evidence="1">The sequence shown here is derived from an EMBL/GenBank/DDBJ whole genome shotgun (WGS) entry which is preliminary data.</text>
</comment>
<dbReference type="EMBL" id="LNQE01000387">
    <property type="protein sequence ID" value="KUG26914.1"/>
    <property type="molecule type" value="Genomic_DNA"/>
</dbReference>
<dbReference type="AlphaFoldDB" id="A0A0W8G1K2"/>
<organism evidence="1">
    <name type="scientific">hydrocarbon metagenome</name>
    <dbReference type="NCBI Taxonomy" id="938273"/>
    <lineage>
        <taxon>unclassified sequences</taxon>
        <taxon>metagenomes</taxon>
        <taxon>ecological metagenomes</taxon>
    </lineage>
</organism>
<name>A0A0W8G1K2_9ZZZZ</name>
<proteinExistence type="predicted"/>
<sequence>MSIIGFKRSIVFTSDEKRFLILGVSGKLKLLVAHTLRESYEIFRIIFVR</sequence>
<evidence type="ECO:0000313" key="1">
    <source>
        <dbReference type="EMBL" id="KUG26914.1"/>
    </source>
</evidence>
<accession>A0A0W8G1K2</accession>
<reference evidence="1" key="1">
    <citation type="journal article" date="2015" name="Proc. Natl. Acad. Sci. U.S.A.">
        <title>Networks of energetic and metabolic interactions define dynamics in microbial communities.</title>
        <authorList>
            <person name="Embree M."/>
            <person name="Liu J.K."/>
            <person name="Al-Bassam M.M."/>
            <person name="Zengler K."/>
        </authorList>
    </citation>
    <scope>NUCLEOTIDE SEQUENCE</scope>
</reference>